<sequence length="383" mass="42468">MVYVNKIHLSEPQKAALRGFGIVVFCLLIGFVRGWWVYSHEGALVFPVDVVVQKPAYEYGLFKRFEVTTVTGGTPFMIVVDRSSEILYGDRLTVDGALSDYNIMYSPKVIIQPGENQGGWFYKKMFAVRDAIIARIGLLFPEPYARLVGGIVFGIDQDLGKQLSESMRSSGITHILVASGYNVTIVVAGITLLFRNIALNRKLAGTISVVCVSLYVVIAGMEPPVVRAAVMVCALVLAEFAGRQYHPLLILCYTGMCMLMYDVYLSTSLSFFLSIAATCAIFVIRPWVSKYFSLWAGFIRNDIVTTISVVLLTSPLLWFWLGTFQIKGILTNVAVLWIVPYVTWGSIGALLVSLVSLPIARSISFFVTMLLSYLLFVVEHLVT</sequence>
<dbReference type="EMBL" id="PFNL01000116">
    <property type="protein sequence ID" value="PIZ45984.1"/>
    <property type="molecule type" value="Genomic_DNA"/>
</dbReference>
<dbReference type="PANTHER" id="PTHR30619:SF7">
    <property type="entry name" value="BETA-LACTAMASE DOMAIN PROTEIN"/>
    <property type="match status" value="1"/>
</dbReference>
<evidence type="ECO:0000313" key="9">
    <source>
        <dbReference type="Proteomes" id="UP000228920"/>
    </source>
</evidence>
<feature type="transmembrane region" description="Helical" evidence="6">
    <location>
        <begin position="263"/>
        <end position="283"/>
    </location>
</feature>
<comment type="subcellular location">
    <subcellularLocation>
        <location evidence="1">Cell membrane</location>
        <topology evidence="1">Multi-pass membrane protein</topology>
    </subcellularLocation>
</comment>
<dbReference type="Pfam" id="PF03772">
    <property type="entry name" value="Competence"/>
    <property type="match status" value="1"/>
</dbReference>
<dbReference type="InterPro" id="IPR004477">
    <property type="entry name" value="ComEC_N"/>
</dbReference>
<feature type="transmembrane region" description="Helical" evidence="6">
    <location>
        <begin position="225"/>
        <end position="242"/>
    </location>
</feature>
<feature type="transmembrane region" description="Helical" evidence="6">
    <location>
        <begin position="303"/>
        <end position="321"/>
    </location>
</feature>
<keyword evidence="5 6" id="KW-0472">Membrane</keyword>
<keyword evidence="2" id="KW-1003">Cell membrane</keyword>
<name>A0A2M7TI18_UNCKA</name>
<feature type="transmembrane region" description="Helical" evidence="6">
    <location>
        <begin position="20"/>
        <end position="38"/>
    </location>
</feature>
<dbReference type="NCBIfam" id="TIGR00360">
    <property type="entry name" value="ComEC_N-term"/>
    <property type="match status" value="1"/>
</dbReference>
<feature type="transmembrane region" description="Helical" evidence="6">
    <location>
        <begin position="333"/>
        <end position="357"/>
    </location>
</feature>
<keyword evidence="4 6" id="KW-1133">Transmembrane helix</keyword>
<dbReference type="PANTHER" id="PTHR30619">
    <property type="entry name" value="DNA INTERNALIZATION/COMPETENCE PROTEIN COMEC/REC2"/>
    <property type="match status" value="1"/>
</dbReference>
<dbReference type="GO" id="GO:0005886">
    <property type="term" value="C:plasma membrane"/>
    <property type="evidence" value="ECO:0007669"/>
    <property type="project" value="UniProtKB-SubCell"/>
</dbReference>
<keyword evidence="3 6" id="KW-0812">Transmembrane</keyword>
<evidence type="ECO:0000313" key="8">
    <source>
        <dbReference type="EMBL" id="PIZ45984.1"/>
    </source>
</evidence>
<dbReference type="Proteomes" id="UP000228920">
    <property type="component" value="Unassembled WGS sequence"/>
</dbReference>
<accession>A0A2M7TI18</accession>
<gene>
    <name evidence="8" type="ORF">COY32_04310</name>
</gene>
<evidence type="ECO:0000256" key="4">
    <source>
        <dbReference type="ARBA" id="ARBA00022989"/>
    </source>
</evidence>
<feature type="domain" description="ComEC/Rec2-related protein" evidence="7">
    <location>
        <begin position="151"/>
        <end position="379"/>
    </location>
</feature>
<evidence type="ECO:0000256" key="5">
    <source>
        <dbReference type="ARBA" id="ARBA00023136"/>
    </source>
</evidence>
<dbReference type="InterPro" id="IPR052159">
    <property type="entry name" value="Competence_DNA_uptake"/>
</dbReference>
<feature type="transmembrane region" description="Helical" evidence="6">
    <location>
        <begin position="172"/>
        <end position="194"/>
    </location>
</feature>
<dbReference type="AlphaFoldDB" id="A0A2M7TI18"/>
<evidence type="ECO:0000259" key="7">
    <source>
        <dbReference type="Pfam" id="PF03772"/>
    </source>
</evidence>
<proteinExistence type="predicted"/>
<protein>
    <recommendedName>
        <fullName evidence="7">ComEC/Rec2-related protein domain-containing protein</fullName>
    </recommendedName>
</protein>
<evidence type="ECO:0000256" key="6">
    <source>
        <dbReference type="SAM" id="Phobius"/>
    </source>
</evidence>
<evidence type="ECO:0000256" key="1">
    <source>
        <dbReference type="ARBA" id="ARBA00004651"/>
    </source>
</evidence>
<evidence type="ECO:0000256" key="3">
    <source>
        <dbReference type="ARBA" id="ARBA00022692"/>
    </source>
</evidence>
<reference evidence="9" key="1">
    <citation type="submission" date="2017-09" db="EMBL/GenBank/DDBJ databases">
        <title>Depth-based differentiation of microbial function through sediment-hosted aquifers and enrichment of novel symbionts in the deep terrestrial subsurface.</title>
        <authorList>
            <person name="Probst A.J."/>
            <person name="Ladd B."/>
            <person name="Jarett J.K."/>
            <person name="Geller-Mcgrath D.E."/>
            <person name="Sieber C.M.K."/>
            <person name="Emerson J.B."/>
            <person name="Anantharaman K."/>
            <person name="Thomas B.C."/>
            <person name="Malmstrom R."/>
            <person name="Stieglmeier M."/>
            <person name="Klingl A."/>
            <person name="Woyke T."/>
            <person name="Ryan C.M."/>
            <person name="Banfield J.F."/>
        </authorList>
    </citation>
    <scope>NUCLEOTIDE SEQUENCE [LARGE SCALE GENOMIC DNA]</scope>
</reference>
<evidence type="ECO:0000256" key="2">
    <source>
        <dbReference type="ARBA" id="ARBA00022475"/>
    </source>
</evidence>
<comment type="caution">
    <text evidence="8">The sequence shown here is derived from an EMBL/GenBank/DDBJ whole genome shotgun (WGS) entry which is preliminary data.</text>
</comment>
<feature type="transmembrane region" description="Helical" evidence="6">
    <location>
        <begin position="363"/>
        <end position="382"/>
    </location>
</feature>
<feature type="transmembrane region" description="Helical" evidence="6">
    <location>
        <begin position="203"/>
        <end position="219"/>
    </location>
</feature>
<organism evidence="8 9">
    <name type="scientific">candidate division WWE3 bacterium CG_4_10_14_0_2_um_filter_41_14</name>
    <dbReference type="NCBI Taxonomy" id="1975072"/>
    <lineage>
        <taxon>Bacteria</taxon>
        <taxon>Katanobacteria</taxon>
    </lineage>
</organism>